<evidence type="ECO:0000256" key="6">
    <source>
        <dbReference type="ARBA" id="ARBA00022801"/>
    </source>
</evidence>
<evidence type="ECO:0000256" key="4">
    <source>
        <dbReference type="ARBA" id="ARBA00022759"/>
    </source>
</evidence>
<dbReference type="GO" id="GO:0003684">
    <property type="term" value="F:damaged DNA binding"/>
    <property type="evidence" value="ECO:0007669"/>
    <property type="project" value="TreeGrafter"/>
</dbReference>
<dbReference type="SMART" id="SM00849">
    <property type="entry name" value="Lactamase_B"/>
    <property type="match status" value="1"/>
</dbReference>
<keyword evidence="3" id="KW-0540">Nuclease</keyword>
<keyword evidence="5" id="KW-0227">DNA damage</keyword>
<evidence type="ECO:0000256" key="12">
    <source>
        <dbReference type="ARBA" id="ARBA00042677"/>
    </source>
</evidence>
<evidence type="ECO:0000256" key="3">
    <source>
        <dbReference type="ARBA" id="ARBA00022722"/>
    </source>
</evidence>
<evidence type="ECO:0000313" key="14">
    <source>
        <dbReference type="EMBL" id="JAB80788.1"/>
    </source>
</evidence>
<evidence type="ECO:0000256" key="1">
    <source>
        <dbReference type="ARBA" id="ARBA00004123"/>
    </source>
</evidence>
<dbReference type="InterPro" id="IPR036866">
    <property type="entry name" value="RibonucZ/Hydroxyglut_hydro"/>
</dbReference>
<accession>V5I0Q3</accession>
<protein>
    <recommendedName>
        <fullName evidence="11">Protein artemis</fullName>
    </recommendedName>
    <alternativeName>
        <fullName evidence="12">DNA cross-link repair 1C protein</fullName>
    </alternativeName>
</protein>
<dbReference type="PANTHER" id="PTHR23240:SF8">
    <property type="entry name" value="PROTEIN ARTEMIS"/>
    <property type="match status" value="1"/>
</dbReference>
<dbReference type="AlphaFoldDB" id="V5I0Q3"/>
<sequence length="577" mass="63190">MSTFGGRIREYKRISIDRFDGINLNSTAFFLSHCHRDHMHGLSSTAFKARLRARPDAKLYVSDVSRQLLLNEPKYAWLERHTIALPLDCPNTVTVPTNGDDHGPDYELVVTPISAEHCAGSVMFLLEGDCGRVLYTGDFRLAVGDSEHLTALHEPSGAVKNIRCAYVDTTLCTPEAAYVPSREDSVAALITLSKPTILAGGFLRLALPGAQLGYEGLFAALSARFAMPVHVTRSQMSRYAGLTDVEGTLTTDGRRTRIHAGCGCELGSPCVTVKPSAMWFAHRVGPSGLVERIGEDWYRLCYSTHASLAEVRDLVKHLQPEMVCANVCLPGVDVVSLVWAEKRLAVKEGTDHAAELVTTWTTEQTVEKSADETMDGVLKQSIIQEPKGFVGHVMDPTLSQRIGWMGVHTMKQTTEQGMDQTMKQVVIETVEQTSPVDQMTRGTAKNEMTDQAAGLVWNFWGSGSEGDDAELCLPDLPSALQTSQKDALQQTMDRPVDQVVGQALRPASGLLTQLPKEEMANQVVDHLTKQVVHQITTHIDGMTDQGAKLVWNFWGSDSSDSNESDLDCFIVESSSGK</sequence>
<keyword evidence="10" id="KW-0539">Nucleus</keyword>
<evidence type="ECO:0000256" key="11">
    <source>
        <dbReference type="ARBA" id="ARBA00039759"/>
    </source>
</evidence>
<evidence type="ECO:0000256" key="7">
    <source>
        <dbReference type="ARBA" id="ARBA00022839"/>
    </source>
</evidence>
<dbReference type="Pfam" id="PF07522">
    <property type="entry name" value="DRMBL"/>
    <property type="match status" value="1"/>
</dbReference>
<comment type="subcellular location">
    <subcellularLocation>
        <location evidence="1">Nucleus</location>
    </subcellularLocation>
</comment>
<dbReference type="GO" id="GO:0031123">
    <property type="term" value="P:RNA 3'-end processing"/>
    <property type="evidence" value="ECO:0007669"/>
    <property type="project" value="UniProtKB-ARBA"/>
</dbReference>
<feature type="domain" description="Metallo-beta-lactamase" evidence="13">
    <location>
        <begin position="2"/>
        <end position="201"/>
    </location>
</feature>
<dbReference type="GO" id="GO:0036297">
    <property type="term" value="P:interstrand cross-link repair"/>
    <property type="evidence" value="ECO:0007669"/>
    <property type="project" value="TreeGrafter"/>
</dbReference>
<dbReference type="InterPro" id="IPR011084">
    <property type="entry name" value="DRMBL"/>
</dbReference>
<dbReference type="GO" id="GO:0004519">
    <property type="term" value="F:endonuclease activity"/>
    <property type="evidence" value="ECO:0007669"/>
    <property type="project" value="UniProtKB-KW"/>
</dbReference>
<comment type="similarity">
    <text evidence="2">Belongs to the DNA repair metallo-beta-lactamase (DRMBL) family.</text>
</comment>
<dbReference type="GO" id="GO:0035312">
    <property type="term" value="F:5'-3' DNA exonuclease activity"/>
    <property type="evidence" value="ECO:0007669"/>
    <property type="project" value="TreeGrafter"/>
</dbReference>
<dbReference type="InterPro" id="IPR001279">
    <property type="entry name" value="Metallo-B-lactamas"/>
</dbReference>
<organism evidence="14">
    <name type="scientific">Ixodes ricinus</name>
    <name type="common">Common tick</name>
    <name type="synonym">Acarus ricinus</name>
    <dbReference type="NCBI Taxonomy" id="34613"/>
    <lineage>
        <taxon>Eukaryota</taxon>
        <taxon>Metazoa</taxon>
        <taxon>Ecdysozoa</taxon>
        <taxon>Arthropoda</taxon>
        <taxon>Chelicerata</taxon>
        <taxon>Arachnida</taxon>
        <taxon>Acari</taxon>
        <taxon>Parasitiformes</taxon>
        <taxon>Ixodida</taxon>
        <taxon>Ixodoidea</taxon>
        <taxon>Ixodidae</taxon>
        <taxon>Ixodinae</taxon>
        <taxon>Ixodes</taxon>
    </lineage>
</organism>
<evidence type="ECO:0000259" key="13">
    <source>
        <dbReference type="SMART" id="SM00849"/>
    </source>
</evidence>
<evidence type="ECO:0000256" key="5">
    <source>
        <dbReference type="ARBA" id="ARBA00022763"/>
    </source>
</evidence>
<dbReference type="FunFam" id="3.60.15.10:FF:000018">
    <property type="entry name" value="DNA cross-link repair 1C"/>
    <property type="match status" value="1"/>
</dbReference>
<dbReference type="GO" id="GO:0006303">
    <property type="term" value="P:double-strand break repair via nonhomologous end joining"/>
    <property type="evidence" value="ECO:0007669"/>
    <property type="project" value="TreeGrafter"/>
</dbReference>
<keyword evidence="7" id="KW-0269">Exonuclease</keyword>
<name>V5I0Q3_IXORI</name>
<evidence type="ECO:0000256" key="9">
    <source>
        <dbReference type="ARBA" id="ARBA00023204"/>
    </source>
</evidence>
<keyword evidence="6" id="KW-0378">Hydrolase</keyword>
<reference evidence="14" key="1">
    <citation type="journal article" date="2015" name="Sci. Rep.">
        <title>Tissue- and time-dependent transcription in Ixodes ricinus salivary glands and midguts when blood feeding on the vertebrate host.</title>
        <authorList>
            <person name="Kotsyfakis M."/>
            <person name="Schwarz A."/>
            <person name="Erhart J."/>
            <person name="Ribeiro J.M."/>
        </authorList>
    </citation>
    <scope>NUCLEOTIDE SEQUENCE</scope>
    <source>
        <tissue evidence="14">Salivary gland and midgut</tissue>
    </source>
</reference>
<dbReference type="GO" id="GO:0005634">
    <property type="term" value="C:nucleus"/>
    <property type="evidence" value="ECO:0007669"/>
    <property type="project" value="UniProtKB-SubCell"/>
</dbReference>
<evidence type="ECO:0000256" key="2">
    <source>
        <dbReference type="ARBA" id="ARBA00010304"/>
    </source>
</evidence>
<keyword evidence="8" id="KW-0233">DNA recombination</keyword>
<dbReference type="SUPFAM" id="SSF56281">
    <property type="entry name" value="Metallo-hydrolase/oxidoreductase"/>
    <property type="match status" value="1"/>
</dbReference>
<dbReference type="Gene3D" id="3.60.15.10">
    <property type="entry name" value="Ribonuclease Z/Hydroxyacylglutathione hydrolase-like"/>
    <property type="match status" value="1"/>
</dbReference>
<dbReference type="GO" id="GO:0000723">
    <property type="term" value="P:telomere maintenance"/>
    <property type="evidence" value="ECO:0007669"/>
    <property type="project" value="TreeGrafter"/>
</dbReference>
<evidence type="ECO:0000256" key="8">
    <source>
        <dbReference type="ARBA" id="ARBA00023172"/>
    </source>
</evidence>
<dbReference type="PANTHER" id="PTHR23240">
    <property type="entry name" value="DNA CROSS-LINK REPAIR PROTEIN PSO2/SNM1-RELATED"/>
    <property type="match status" value="1"/>
</dbReference>
<proteinExistence type="evidence at transcript level"/>
<keyword evidence="9" id="KW-0234">DNA repair</keyword>
<dbReference type="EMBL" id="GANP01003680">
    <property type="protein sequence ID" value="JAB80788.1"/>
    <property type="molecule type" value="mRNA"/>
</dbReference>
<dbReference type="GO" id="GO:0006310">
    <property type="term" value="P:DNA recombination"/>
    <property type="evidence" value="ECO:0007669"/>
    <property type="project" value="UniProtKB-KW"/>
</dbReference>
<evidence type="ECO:0000256" key="10">
    <source>
        <dbReference type="ARBA" id="ARBA00023242"/>
    </source>
</evidence>
<keyword evidence="4" id="KW-0255">Endonuclease</keyword>
<dbReference type="Gene3D" id="3.40.50.12650">
    <property type="match status" value="1"/>
</dbReference>